<proteinExistence type="predicted"/>
<dbReference type="AlphaFoldDB" id="A0A484HIJ6"/>
<protein>
    <submittedName>
        <fullName evidence="1">Uncharacterized protein</fullName>
    </submittedName>
</protein>
<organism evidence="1">
    <name type="scientific">uncultured Desulfobacteraceae bacterium</name>
    <dbReference type="NCBI Taxonomy" id="218296"/>
    <lineage>
        <taxon>Bacteria</taxon>
        <taxon>Pseudomonadati</taxon>
        <taxon>Thermodesulfobacteriota</taxon>
        <taxon>Desulfobacteria</taxon>
        <taxon>Desulfobacterales</taxon>
        <taxon>Desulfobacteraceae</taxon>
        <taxon>environmental samples</taxon>
    </lineage>
</organism>
<name>A0A484HIJ6_9BACT</name>
<sequence>MAPGNGIIPFVIQDKERMGRAVYVDNGDFFLNNLDAA</sequence>
<reference evidence="1" key="1">
    <citation type="submission" date="2019-01" db="EMBL/GenBank/DDBJ databases">
        <authorList>
            <consortium name="Genoscope - CEA"/>
            <person name="William W."/>
        </authorList>
    </citation>
    <scope>NUCLEOTIDE SEQUENCE</scope>
    <source>
        <strain evidence="1">CR-1</strain>
    </source>
</reference>
<accession>A0A484HIJ6</accession>
<dbReference type="EMBL" id="CAACVI010000045">
    <property type="protein sequence ID" value="VEN74992.1"/>
    <property type="molecule type" value="Genomic_DNA"/>
</dbReference>
<gene>
    <name evidence="1" type="ORF">EPICR_50273</name>
</gene>
<evidence type="ECO:0000313" key="1">
    <source>
        <dbReference type="EMBL" id="VEN74992.1"/>
    </source>
</evidence>